<organism evidence="3 4">
    <name type="scientific">Limosilactobacillus ingluviei DSM 15946</name>
    <dbReference type="NCBI Taxonomy" id="1423760"/>
    <lineage>
        <taxon>Bacteria</taxon>
        <taxon>Bacillati</taxon>
        <taxon>Bacillota</taxon>
        <taxon>Bacilli</taxon>
        <taxon>Lactobacillales</taxon>
        <taxon>Lactobacillaceae</taxon>
        <taxon>Limosilactobacillus</taxon>
    </lineage>
</organism>
<dbReference type="InterPro" id="IPR001920">
    <property type="entry name" value="Asp/Glu_race"/>
</dbReference>
<evidence type="ECO:0000313" key="4">
    <source>
        <dbReference type="Proteomes" id="UP000050816"/>
    </source>
</evidence>
<accession>A0A0R1UB09</accession>
<dbReference type="PATRIC" id="fig|1423760.3.peg.1538"/>
<evidence type="ECO:0000313" key="3">
    <source>
        <dbReference type="EMBL" id="KRL89876.1"/>
    </source>
</evidence>
<dbReference type="PANTHER" id="PTHR21198">
    <property type="entry name" value="GLUTAMATE RACEMASE"/>
    <property type="match status" value="1"/>
</dbReference>
<dbReference type="InterPro" id="IPR018187">
    <property type="entry name" value="Asp/Glu_racemase_AS_1"/>
</dbReference>
<dbReference type="PANTHER" id="PTHR21198:SF7">
    <property type="entry name" value="ASPARTATE-GLUTAMATE RACEMASE FAMILY"/>
    <property type="match status" value="1"/>
</dbReference>
<sequence>MKMKHFFTVLGGMGTLATESYVRLLDQRTPTHADQDYYDYIVVNHATVPDRTSWILDHTKEDPRPALLEDIRQQSLLKPDFFVLICNTAHYFYDELQAATSIPILNMIEETVKEIKHVTPQAKRVGLLATPGTIQSGLYDGYLTKAGYEIVKPTPELLAATESLIYDDIKQAGHSDGAKYHRLVQAMIEEQGADVVILGCTELSYAEEMDPETEFPVVDSQSTIIDRTIELAKCQKLGQD</sequence>
<comment type="similarity">
    <text evidence="1">Belongs to the aspartate/glutamate racemases family.</text>
</comment>
<dbReference type="SUPFAM" id="SSF53681">
    <property type="entry name" value="Aspartate/glutamate racemase"/>
    <property type="match status" value="2"/>
</dbReference>
<dbReference type="Pfam" id="PF01177">
    <property type="entry name" value="Asp_Glu_race"/>
    <property type="match status" value="1"/>
</dbReference>
<name>A0A0R1UB09_9LACO</name>
<dbReference type="PROSITE" id="PS00923">
    <property type="entry name" value="ASP_GLU_RACEMASE_1"/>
    <property type="match status" value="1"/>
</dbReference>
<dbReference type="NCBIfam" id="TIGR00035">
    <property type="entry name" value="asp_race"/>
    <property type="match status" value="1"/>
</dbReference>
<dbReference type="AlphaFoldDB" id="A0A0R1UB09"/>
<gene>
    <name evidence="3" type="ORF">FC43_GL001466</name>
</gene>
<dbReference type="InterPro" id="IPR015942">
    <property type="entry name" value="Asp/Glu/hydantoin_racemase"/>
</dbReference>
<evidence type="ECO:0000256" key="2">
    <source>
        <dbReference type="ARBA" id="ARBA00023235"/>
    </source>
</evidence>
<dbReference type="EMBL" id="AZFK01000040">
    <property type="protein sequence ID" value="KRL89876.1"/>
    <property type="molecule type" value="Genomic_DNA"/>
</dbReference>
<dbReference type="Gene3D" id="3.40.50.1860">
    <property type="match status" value="2"/>
</dbReference>
<dbReference type="InterPro" id="IPR004380">
    <property type="entry name" value="Asp_race"/>
</dbReference>
<dbReference type="Proteomes" id="UP000050816">
    <property type="component" value="Unassembled WGS sequence"/>
</dbReference>
<proteinExistence type="inferred from homology"/>
<comment type="caution">
    <text evidence="3">The sequence shown here is derived from an EMBL/GenBank/DDBJ whole genome shotgun (WGS) entry which is preliminary data.</text>
</comment>
<keyword evidence="2" id="KW-0413">Isomerase</keyword>
<protein>
    <submittedName>
        <fullName evidence="3">Aspartate racemase</fullName>
    </submittedName>
</protein>
<evidence type="ECO:0000256" key="1">
    <source>
        <dbReference type="ARBA" id="ARBA00007847"/>
    </source>
</evidence>
<dbReference type="GO" id="GO:0047661">
    <property type="term" value="F:amino-acid racemase activity"/>
    <property type="evidence" value="ECO:0007669"/>
    <property type="project" value="InterPro"/>
</dbReference>
<reference evidence="3 4" key="1">
    <citation type="journal article" date="2015" name="Genome Announc.">
        <title>Expanding the biotechnology potential of lactobacilli through comparative genomics of 213 strains and associated genera.</title>
        <authorList>
            <person name="Sun Z."/>
            <person name="Harris H.M."/>
            <person name="McCann A."/>
            <person name="Guo C."/>
            <person name="Argimon S."/>
            <person name="Zhang W."/>
            <person name="Yang X."/>
            <person name="Jeffery I.B."/>
            <person name="Cooney J.C."/>
            <person name="Kagawa T.F."/>
            <person name="Liu W."/>
            <person name="Song Y."/>
            <person name="Salvetti E."/>
            <person name="Wrobel A."/>
            <person name="Rasinkangas P."/>
            <person name="Parkhill J."/>
            <person name="Rea M.C."/>
            <person name="O'Sullivan O."/>
            <person name="Ritari J."/>
            <person name="Douillard F.P."/>
            <person name="Paul Ross R."/>
            <person name="Yang R."/>
            <person name="Briner A.E."/>
            <person name="Felis G.E."/>
            <person name="de Vos W.M."/>
            <person name="Barrangou R."/>
            <person name="Klaenhammer T.R."/>
            <person name="Caufield P.W."/>
            <person name="Cui Y."/>
            <person name="Zhang H."/>
            <person name="O'Toole P.W."/>
        </authorList>
    </citation>
    <scope>NUCLEOTIDE SEQUENCE [LARGE SCALE GENOMIC DNA]</scope>
    <source>
        <strain evidence="3 4">DSM 15946</strain>
    </source>
</reference>